<dbReference type="Pfam" id="PF13180">
    <property type="entry name" value="PDZ_2"/>
    <property type="match status" value="1"/>
</dbReference>
<evidence type="ECO:0000256" key="3">
    <source>
        <dbReference type="SAM" id="MobiDB-lite"/>
    </source>
</evidence>
<gene>
    <name evidence="6" type="ORF">HMPREF9233_01099</name>
</gene>
<feature type="compositionally biased region" description="Low complexity" evidence="3">
    <location>
        <begin position="33"/>
        <end position="50"/>
    </location>
</feature>
<evidence type="ECO:0000256" key="2">
    <source>
        <dbReference type="ARBA" id="ARBA00022801"/>
    </source>
</evidence>
<feature type="compositionally biased region" description="Polar residues" evidence="3">
    <location>
        <begin position="163"/>
        <end position="181"/>
    </location>
</feature>
<dbReference type="InterPro" id="IPR001478">
    <property type="entry name" value="PDZ"/>
</dbReference>
<feature type="domain" description="PDZ" evidence="5">
    <location>
        <begin position="412"/>
        <end position="498"/>
    </location>
</feature>
<comment type="caution">
    <text evidence="6">The sequence shown here is derived from an EMBL/GenBank/DDBJ whole genome shotgun (WGS) entry which is preliminary data.</text>
</comment>
<protein>
    <recommendedName>
        <fullName evidence="5">PDZ domain-containing protein</fullName>
    </recommendedName>
</protein>
<dbReference type="STRING" id="202789.GCA_001457435_01017"/>
<dbReference type="PRINTS" id="PR00834">
    <property type="entry name" value="PROTEASES2C"/>
</dbReference>
<name>K9EGH0_9ACTO</name>
<keyword evidence="4" id="KW-0812">Transmembrane</keyword>
<dbReference type="SMART" id="SM00228">
    <property type="entry name" value="PDZ"/>
    <property type="match status" value="1"/>
</dbReference>
<dbReference type="PATRIC" id="fig|883066.3.peg.1155"/>
<dbReference type="EMBL" id="AGWL01000006">
    <property type="protein sequence ID" value="EKU94961.1"/>
    <property type="molecule type" value="Genomic_DNA"/>
</dbReference>
<organism evidence="6 7">
    <name type="scientific">Actinobaculum massiliense ACS-171-V-Col2</name>
    <dbReference type="NCBI Taxonomy" id="883066"/>
    <lineage>
        <taxon>Bacteria</taxon>
        <taxon>Bacillati</taxon>
        <taxon>Actinomycetota</taxon>
        <taxon>Actinomycetes</taxon>
        <taxon>Actinomycetales</taxon>
        <taxon>Actinomycetaceae</taxon>
        <taxon>Actinobaculum</taxon>
    </lineage>
</organism>
<feature type="compositionally biased region" description="Polar residues" evidence="3">
    <location>
        <begin position="1"/>
        <end position="30"/>
    </location>
</feature>
<dbReference type="eggNOG" id="COG0265">
    <property type="taxonomic scope" value="Bacteria"/>
</dbReference>
<feature type="region of interest" description="Disordered" evidence="3">
    <location>
        <begin position="163"/>
        <end position="220"/>
    </location>
</feature>
<dbReference type="Gene3D" id="2.40.10.120">
    <property type="match status" value="1"/>
</dbReference>
<reference evidence="6 7" key="1">
    <citation type="submission" date="2012-09" db="EMBL/GenBank/DDBJ databases">
        <title>The Genome Sequence of Actinobaculum massiliae ACS-171-V-COL2.</title>
        <authorList>
            <consortium name="The Broad Institute Genome Sequencing Platform"/>
            <person name="Earl A."/>
            <person name="Ward D."/>
            <person name="Feldgarden M."/>
            <person name="Gevers D."/>
            <person name="Saerens B."/>
            <person name="Vaneechoutte M."/>
            <person name="Walker B."/>
            <person name="Young S.K."/>
            <person name="Zeng Q."/>
            <person name="Gargeya S."/>
            <person name="Fitzgerald M."/>
            <person name="Haas B."/>
            <person name="Abouelleil A."/>
            <person name="Alvarado L."/>
            <person name="Arachchi H.M."/>
            <person name="Berlin A."/>
            <person name="Chapman S.B."/>
            <person name="Goldberg J."/>
            <person name="Griggs A."/>
            <person name="Gujja S."/>
            <person name="Hansen M."/>
            <person name="Howarth C."/>
            <person name="Imamovic A."/>
            <person name="Larimer J."/>
            <person name="McCowen C."/>
            <person name="Montmayeur A."/>
            <person name="Murphy C."/>
            <person name="Neiman D."/>
            <person name="Pearson M."/>
            <person name="Priest M."/>
            <person name="Roberts A."/>
            <person name="Saif S."/>
            <person name="Shea T."/>
            <person name="Sisk P."/>
            <person name="Sykes S."/>
            <person name="Wortman J."/>
            <person name="Nusbaum C."/>
            <person name="Birren B."/>
        </authorList>
    </citation>
    <scope>NUCLEOTIDE SEQUENCE [LARGE SCALE GENOMIC DNA]</scope>
    <source>
        <strain evidence="7">ACS-171-V-Col2</strain>
    </source>
</reference>
<dbReference type="InterPro" id="IPR051201">
    <property type="entry name" value="Chloro_Bact_Ser_Proteases"/>
</dbReference>
<proteinExistence type="predicted"/>
<dbReference type="PANTHER" id="PTHR43343:SF3">
    <property type="entry name" value="PROTEASE DO-LIKE 8, CHLOROPLASTIC"/>
    <property type="match status" value="1"/>
</dbReference>
<dbReference type="Pfam" id="PF13365">
    <property type="entry name" value="Trypsin_2"/>
    <property type="match status" value="1"/>
</dbReference>
<keyword evidence="2" id="KW-0378">Hydrolase</keyword>
<feature type="transmembrane region" description="Helical" evidence="4">
    <location>
        <begin position="132"/>
        <end position="156"/>
    </location>
</feature>
<keyword evidence="4" id="KW-0472">Membrane</keyword>
<dbReference type="SUPFAM" id="SSF50494">
    <property type="entry name" value="Trypsin-like serine proteases"/>
    <property type="match status" value="1"/>
</dbReference>
<dbReference type="Gene3D" id="2.30.42.10">
    <property type="match status" value="1"/>
</dbReference>
<dbReference type="InterPro" id="IPR036034">
    <property type="entry name" value="PDZ_sf"/>
</dbReference>
<feature type="region of interest" description="Disordered" evidence="3">
    <location>
        <begin position="1"/>
        <end position="50"/>
    </location>
</feature>
<dbReference type="Proteomes" id="UP000009888">
    <property type="component" value="Unassembled WGS sequence"/>
</dbReference>
<dbReference type="InterPro" id="IPR009003">
    <property type="entry name" value="Peptidase_S1_PA"/>
</dbReference>
<dbReference type="GO" id="GO:0004252">
    <property type="term" value="F:serine-type endopeptidase activity"/>
    <property type="evidence" value="ECO:0007669"/>
    <property type="project" value="InterPro"/>
</dbReference>
<dbReference type="SUPFAM" id="SSF50156">
    <property type="entry name" value="PDZ domain-like"/>
    <property type="match status" value="1"/>
</dbReference>
<accession>K9EGH0</accession>
<dbReference type="AlphaFoldDB" id="K9EGH0"/>
<dbReference type="InterPro" id="IPR001940">
    <property type="entry name" value="Peptidase_S1C"/>
</dbReference>
<evidence type="ECO:0000313" key="6">
    <source>
        <dbReference type="EMBL" id="EKU94961.1"/>
    </source>
</evidence>
<evidence type="ECO:0000259" key="5">
    <source>
        <dbReference type="PROSITE" id="PS50106"/>
    </source>
</evidence>
<keyword evidence="7" id="KW-1185">Reference proteome</keyword>
<keyword evidence="1" id="KW-0645">Protease</keyword>
<dbReference type="PROSITE" id="PS50106">
    <property type="entry name" value="PDZ"/>
    <property type="match status" value="1"/>
</dbReference>
<dbReference type="PANTHER" id="PTHR43343">
    <property type="entry name" value="PEPTIDASE S12"/>
    <property type="match status" value="1"/>
</dbReference>
<sequence length="515" mass="53492">MSTSSSSGEWEPQGQSGAEGNSDAHGQSDANRYGSGSSYGTSPSGSTYGYGQSSSYANQYSGASGQYGNQSGQYGADYRGNYAWQGQDARYSNPNYQYGSNWNQNNPFQSQGPYGYPPMAATKQKKTVSRGFAALLVVIGMVFALLAGTSLGYFGLAGSGQSHTQSSDRWLTPSEDSNSESGIDGHEWGPSNGNPVDPYMPVPDYEPSSNGSTPVQQGKKVQTPGVVLINTTLSAGLGAGTGSVLTEDGLVLTNYHVVMGSNSVRVTVPSTNKTYEAEVVGHDERHDVAVLQLKDASGLETVNISNSRVSQGDKVVAVGNGNGQGYLTALEGTVTGTNENVEVQDENGGSSERLTGLIRTSADIVPGYSGGPLFDADGNVVGMNTAGNLGSTSETAYGWAIPIQQAIEIVDQIRAGKESDTVQIGRNPALGVTIIGSQQGASVQSVQSGSGAEAAGIRPRDIITAVDGNKLTNASDVAKYIRGKKIGDTIKVTVIRGTTGEQETLEVKLTASPIN</sequence>
<evidence type="ECO:0000313" key="7">
    <source>
        <dbReference type="Proteomes" id="UP000009888"/>
    </source>
</evidence>
<evidence type="ECO:0000256" key="1">
    <source>
        <dbReference type="ARBA" id="ARBA00022670"/>
    </source>
</evidence>
<dbReference type="GO" id="GO:0006508">
    <property type="term" value="P:proteolysis"/>
    <property type="evidence" value="ECO:0007669"/>
    <property type="project" value="UniProtKB-KW"/>
</dbReference>
<dbReference type="HOGENOM" id="CLU_020120_3_0_11"/>
<keyword evidence="4" id="KW-1133">Transmembrane helix</keyword>
<feature type="compositionally biased region" description="Polar residues" evidence="3">
    <location>
        <begin position="207"/>
        <end position="220"/>
    </location>
</feature>
<evidence type="ECO:0000256" key="4">
    <source>
        <dbReference type="SAM" id="Phobius"/>
    </source>
</evidence>
<dbReference type="RefSeq" id="WP_007001305.1">
    <property type="nucleotide sequence ID" value="NZ_JH992955.1"/>
</dbReference>